<dbReference type="Pfam" id="PF10551">
    <property type="entry name" value="MULE"/>
    <property type="match status" value="1"/>
</dbReference>
<feature type="domain" description="MULE transposase" evidence="2">
    <location>
        <begin position="52"/>
        <end position="147"/>
    </location>
</feature>
<proteinExistence type="predicted"/>
<feature type="compositionally biased region" description="Polar residues" evidence="1">
    <location>
        <begin position="249"/>
        <end position="264"/>
    </location>
</feature>
<reference evidence="3" key="1">
    <citation type="submission" date="2019-10" db="EMBL/GenBank/DDBJ databases">
        <authorList>
            <person name="Zhang R."/>
            <person name="Pan Y."/>
            <person name="Wang J."/>
            <person name="Ma R."/>
            <person name="Yu S."/>
        </authorList>
    </citation>
    <scope>NUCLEOTIDE SEQUENCE</scope>
    <source>
        <strain evidence="3">LA-IB0</strain>
        <tissue evidence="3">Leaf</tissue>
    </source>
</reference>
<sequence>MIRNYCHELKRVDDKAIVILKLTKDGEGTRFQRLYICFSALRDGFRQACRPVIGVDGCFLKSQSGGQLLTVVGLDPNNNIFPISYAIVERETKDSWMWFLNLLDGDLVISENQFKWTFMSDKQKGLIPAFETLFLDSENRFCVRHLHVNMKKDIFGGMAVKNTLWAAVRATKIKEFGTRMEELKEIDELAYDWLVKKPPNQSSRSHFNPFPKFSKGQGNAQTQESTADVGQGQNNTTTMPHDPVAAEASTASQSIKSQNLGKSR</sequence>
<evidence type="ECO:0000313" key="3">
    <source>
        <dbReference type="EMBL" id="KAG8370133.1"/>
    </source>
</evidence>
<evidence type="ECO:0000256" key="1">
    <source>
        <dbReference type="SAM" id="MobiDB-lite"/>
    </source>
</evidence>
<organism evidence="3 4">
    <name type="scientific">Buddleja alternifolia</name>
    <dbReference type="NCBI Taxonomy" id="168488"/>
    <lineage>
        <taxon>Eukaryota</taxon>
        <taxon>Viridiplantae</taxon>
        <taxon>Streptophyta</taxon>
        <taxon>Embryophyta</taxon>
        <taxon>Tracheophyta</taxon>
        <taxon>Spermatophyta</taxon>
        <taxon>Magnoliopsida</taxon>
        <taxon>eudicotyledons</taxon>
        <taxon>Gunneridae</taxon>
        <taxon>Pentapetalae</taxon>
        <taxon>asterids</taxon>
        <taxon>lamiids</taxon>
        <taxon>Lamiales</taxon>
        <taxon>Scrophulariaceae</taxon>
        <taxon>Buddlejeae</taxon>
        <taxon>Buddleja</taxon>
    </lineage>
</organism>
<comment type="caution">
    <text evidence="3">The sequence shown here is derived from an EMBL/GenBank/DDBJ whole genome shotgun (WGS) entry which is preliminary data.</text>
</comment>
<accession>A0AAV6WT61</accession>
<protein>
    <recommendedName>
        <fullName evidence="2">MULE transposase domain-containing protein</fullName>
    </recommendedName>
</protein>
<gene>
    <name evidence="3" type="ORF">BUALT_Bualt14G0085700</name>
</gene>
<dbReference type="PANTHER" id="PTHR31973">
    <property type="entry name" value="POLYPROTEIN, PUTATIVE-RELATED"/>
    <property type="match status" value="1"/>
</dbReference>
<dbReference type="Proteomes" id="UP000826271">
    <property type="component" value="Unassembled WGS sequence"/>
</dbReference>
<evidence type="ECO:0000259" key="2">
    <source>
        <dbReference type="Pfam" id="PF10551"/>
    </source>
</evidence>
<name>A0AAV6WT61_9LAMI</name>
<dbReference type="PANTHER" id="PTHR31973:SF191">
    <property type="entry name" value="OS05G0489400 PROTEIN"/>
    <property type="match status" value="1"/>
</dbReference>
<dbReference type="EMBL" id="WHWC01000014">
    <property type="protein sequence ID" value="KAG8370133.1"/>
    <property type="molecule type" value="Genomic_DNA"/>
</dbReference>
<keyword evidence="4" id="KW-1185">Reference proteome</keyword>
<feature type="compositionally biased region" description="Polar residues" evidence="1">
    <location>
        <begin position="216"/>
        <end position="239"/>
    </location>
</feature>
<feature type="region of interest" description="Disordered" evidence="1">
    <location>
        <begin position="201"/>
        <end position="264"/>
    </location>
</feature>
<dbReference type="InterPro" id="IPR018289">
    <property type="entry name" value="MULE_transposase_dom"/>
</dbReference>
<evidence type="ECO:0000313" key="4">
    <source>
        <dbReference type="Proteomes" id="UP000826271"/>
    </source>
</evidence>
<dbReference type="AlphaFoldDB" id="A0AAV6WT61"/>